<dbReference type="EMBL" id="FNED01000017">
    <property type="protein sequence ID" value="SDJ42320.1"/>
    <property type="molecule type" value="Genomic_DNA"/>
</dbReference>
<keyword evidence="2" id="KW-0472">Membrane</keyword>
<dbReference type="InterPro" id="IPR043723">
    <property type="entry name" value="DUF5665"/>
</dbReference>
<keyword evidence="2" id="KW-0812">Transmembrane</keyword>
<dbReference type="GeneID" id="42304697"/>
<evidence type="ECO:0000313" key="3">
    <source>
        <dbReference type="EMBL" id="SDJ42320.1"/>
    </source>
</evidence>
<dbReference type="AlphaFoldDB" id="A0A1G8TNQ3"/>
<evidence type="ECO:0000313" key="4">
    <source>
        <dbReference type="Proteomes" id="UP000182836"/>
    </source>
</evidence>
<sequence>MSKLNVKTRGRTSSPATPQHDPIEEKYYDKLAWLADRTEKSRITDFIENYQKPGRVIWINMLAGVSRGVGMTIGTAIIIAIAVYVLSFFVSMPLVGEYIAQLLDWVNTFKQAK</sequence>
<dbReference type="Proteomes" id="UP000182836">
    <property type="component" value="Unassembled WGS sequence"/>
</dbReference>
<gene>
    <name evidence="3" type="ORF">SAMN04487909_11797</name>
</gene>
<feature type="transmembrane region" description="Helical" evidence="2">
    <location>
        <begin position="69"/>
        <end position="90"/>
    </location>
</feature>
<dbReference type="Pfam" id="PF18910">
    <property type="entry name" value="DUF5665"/>
    <property type="match status" value="1"/>
</dbReference>
<keyword evidence="2" id="KW-1133">Transmembrane helix</keyword>
<feature type="compositionally biased region" description="Basic residues" evidence="1">
    <location>
        <begin position="1"/>
        <end position="10"/>
    </location>
</feature>
<reference evidence="3 4" key="1">
    <citation type="submission" date="2016-10" db="EMBL/GenBank/DDBJ databases">
        <authorList>
            <person name="de Groot N.N."/>
        </authorList>
    </citation>
    <scope>NUCLEOTIDE SEQUENCE [LARGE SCALE GENOMIC DNA]</scope>
    <source>
        <strain evidence="3 4">DSM 2895</strain>
    </source>
</reference>
<feature type="region of interest" description="Disordered" evidence="1">
    <location>
        <begin position="1"/>
        <end position="23"/>
    </location>
</feature>
<organism evidence="3 4">
    <name type="scientific">Aneurinibacillus migulanus</name>
    <name type="common">Bacillus migulanus</name>
    <dbReference type="NCBI Taxonomy" id="47500"/>
    <lineage>
        <taxon>Bacteria</taxon>
        <taxon>Bacillati</taxon>
        <taxon>Bacillota</taxon>
        <taxon>Bacilli</taxon>
        <taxon>Bacillales</taxon>
        <taxon>Paenibacillaceae</taxon>
        <taxon>Aneurinibacillus group</taxon>
        <taxon>Aneurinibacillus</taxon>
    </lineage>
</organism>
<dbReference type="OrthoDB" id="1634137at2"/>
<evidence type="ECO:0000256" key="2">
    <source>
        <dbReference type="SAM" id="Phobius"/>
    </source>
</evidence>
<protein>
    <submittedName>
        <fullName evidence="3">Uncharacterized protein</fullName>
    </submittedName>
</protein>
<proteinExistence type="predicted"/>
<evidence type="ECO:0000256" key="1">
    <source>
        <dbReference type="SAM" id="MobiDB-lite"/>
    </source>
</evidence>
<accession>A0A1G8TNQ3</accession>
<dbReference type="RefSeq" id="WP_052812230.1">
    <property type="nucleotide sequence ID" value="NZ_BJOA01000034.1"/>
</dbReference>
<name>A0A1G8TNQ3_ANEMI</name>